<dbReference type="PANTHER" id="PTHR43072">
    <property type="entry name" value="N-ACETYLTRANSFERASE"/>
    <property type="match status" value="1"/>
</dbReference>
<evidence type="ECO:0000259" key="3">
    <source>
        <dbReference type="PROSITE" id="PS51186"/>
    </source>
</evidence>
<evidence type="ECO:0000313" key="4">
    <source>
        <dbReference type="EMBL" id="CAR42959.1"/>
    </source>
</evidence>
<organism evidence="4 5">
    <name type="scientific">Streptococcus uberis (strain ATCC BAA-854 / 0140J)</name>
    <dbReference type="NCBI Taxonomy" id="218495"/>
    <lineage>
        <taxon>Bacteria</taxon>
        <taxon>Bacillati</taxon>
        <taxon>Bacillota</taxon>
        <taxon>Bacilli</taxon>
        <taxon>Lactobacillales</taxon>
        <taxon>Streptococcaceae</taxon>
        <taxon>Streptococcus</taxon>
    </lineage>
</organism>
<dbReference type="Pfam" id="PF13420">
    <property type="entry name" value="Acetyltransf_4"/>
    <property type="match status" value="1"/>
</dbReference>
<dbReference type="CDD" id="cd04301">
    <property type="entry name" value="NAT_SF"/>
    <property type="match status" value="1"/>
</dbReference>
<dbReference type="SUPFAM" id="SSF55729">
    <property type="entry name" value="Acyl-CoA N-acyltransferases (Nat)"/>
    <property type="match status" value="1"/>
</dbReference>
<protein>
    <submittedName>
        <fullName evidence="4">Acetyltransferase (GNAT) family protein</fullName>
    </submittedName>
</protein>
<dbReference type="RefSeq" id="WP_015911689.1">
    <property type="nucleotide sequence ID" value="NC_012004.1"/>
</dbReference>
<dbReference type="KEGG" id="sub:SUB1369"/>
<dbReference type="OrthoDB" id="9798006at2"/>
<dbReference type="eggNOG" id="COG1247">
    <property type="taxonomic scope" value="Bacteria"/>
</dbReference>
<evidence type="ECO:0000256" key="1">
    <source>
        <dbReference type="ARBA" id="ARBA00022679"/>
    </source>
</evidence>
<name>B9DV26_STRU0</name>
<evidence type="ECO:0000313" key="5">
    <source>
        <dbReference type="Proteomes" id="UP000000449"/>
    </source>
</evidence>
<dbReference type="InterPro" id="IPR016181">
    <property type="entry name" value="Acyl_CoA_acyltransferase"/>
</dbReference>
<dbReference type="Gene3D" id="3.40.630.30">
    <property type="match status" value="1"/>
</dbReference>
<dbReference type="InterPro" id="IPR000182">
    <property type="entry name" value="GNAT_dom"/>
</dbReference>
<accession>B9DV26</accession>
<keyword evidence="2" id="KW-0012">Acyltransferase</keyword>
<evidence type="ECO:0000256" key="2">
    <source>
        <dbReference type="ARBA" id="ARBA00023315"/>
    </source>
</evidence>
<keyword evidence="5" id="KW-1185">Reference proteome</keyword>
<dbReference type="PROSITE" id="PS51186">
    <property type="entry name" value="GNAT"/>
    <property type="match status" value="1"/>
</dbReference>
<dbReference type="AlphaFoldDB" id="B9DV26"/>
<sequence length="202" mass="23542">MVVTIRIAKESDAKALLDIYKPYVEKTAITFDYDIPSLENFKNRMKDIQKRYPFLVAEESGMILGYAYASPFHPRAAYAWSCEVSIYLEESCRGRGIGQQLYQSLESYLRQMGFLNLNACLASSSIETPYLTQASQHFHEKLGFKKVGTFHHSGYKFQHWFDMIWMEKMIGEHTRQVTLPKSIHDILDLHQKEESDENTCHR</sequence>
<feature type="domain" description="N-acetyltransferase" evidence="3">
    <location>
        <begin position="3"/>
        <end position="171"/>
    </location>
</feature>
<dbReference type="PANTHER" id="PTHR43072:SF23">
    <property type="entry name" value="UPF0039 PROTEIN C11D3.02C"/>
    <property type="match status" value="1"/>
</dbReference>
<dbReference type="GO" id="GO:0016747">
    <property type="term" value="F:acyltransferase activity, transferring groups other than amino-acyl groups"/>
    <property type="evidence" value="ECO:0007669"/>
    <property type="project" value="InterPro"/>
</dbReference>
<gene>
    <name evidence="4" type="ordered locus">SUB1369</name>
</gene>
<dbReference type="STRING" id="218495.SUB1369"/>
<dbReference type="EMBL" id="AM946015">
    <property type="protein sequence ID" value="CAR42959.1"/>
    <property type="molecule type" value="Genomic_DNA"/>
</dbReference>
<reference evidence="5" key="1">
    <citation type="journal article" date="2009" name="BMC Genomics">
        <title>Evidence for niche adaptation in the genome of the bovine pathogen Streptococcus uberis.</title>
        <authorList>
            <person name="Ward P.N."/>
            <person name="Holden M.T.G."/>
            <person name="Leigh J.A."/>
            <person name="Lennard N."/>
            <person name="Bignell A."/>
            <person name="Barron A."/>
            <person name="Clark L."/>
            <person name="Quail M.A."/>
            <person name="Woodward J."/>
            <person name="Barrell B.G."/>
            <person name="Egan S.A."/>
            <person name="Field T.R."/>
            <person name="Maskell D."/>
            <person name="Kehoe M."/>
            <person name="Dowson C.G."/>
            <person name="Chanter N."/>
            <person name="Whatmore A.M."/>
            <person name="Bentley S.D."/>
            <person name="Parkhill J."/>
        </authorList>
    </citation>
    <scope>NUCLEOTIDE SEQUENCE [LARGE SCALE GENOMIC DNA]</scope>
    <source>
        <strain evidence="5">ATCC BAA-854 / 0140J</strain>
    </source>
</reference>
<proteinExistence type="predicted"/>
<dbReference type="Proteomes" id="UP000000449">
    <property type="component" value="Chromosome"/>
</dbReference>
<keyword evidence="1" id="KW-0808">Transferase</keyword>
<dbReference type="HOGENOM" id="CLU_013985_4_2_9"/>